<evidence type="ECO:0000313" key="2">
    <source>
        <dbReference type="Proteomes" id="UP000095607"/>
    </source>
</evidence>
<dbReference type="Proteomes" id="UP000095607">
    <property type="component" value="Chromosome"/>
</dbReference>
<accession>A0ABN4SJR5</accession>
<evidence type="ECO:0000313" key="1">
    <source>
        <dbReference type="EMBL" id="AOV03816.1"/>
    </source>
</evidence>
<sequence>MVPAAQAWRLRMRGCTSAGAARICRAMRHAGVACTTARKSLACTIDSMGVICAVRRAARTGGAFASRTESPVA</sequence>
<proteinExistence type="predicted"/>
<dbReference type="EMBL" id="CP017420">
    <property type="protein sequence ID" value="AOV03816.1"/>
    <property type="molecule type" value="Genomic_DNA"/>
</dbReference>
<name>A0ABN4SJR5_9BURK</name>
<evidence type="ECO:0008006" key="3">
    <source>
        <dbReference type="Google" id="ProtNLM"/>
    </source>
</evidence>
<protein>
    <recommendedName>
        <fullName evidence="3">Transposase</fullName>
    </recommendedName>
</protein>
<organism evidence="1 2">
    <name type="scientific">Delftia tsuruhatensis</name>
    <dbReference type="NCBI Taxonomy" id="180282"/>
    <lineage>
        <taxon>Bacteria</taxon>
        <taxon>Pseudomonadati</taxon>
        <taxon>Pseudomonadota</taxon>
        <taxon>Betaproteobacteria</taxon>
        <taxon>Burkholderiales</taxon>
        <taxon>Comamonadaceae</taxon>
        <taxon>Delftia</taxon>
    </lineage>
</organism>
<keyword evidence="2" id="KW-1185">Reference proteome</keyword>
<gene>
    <name evidence="1" type="ORF">BI380_21950</name>
</gene>
<reference evidence="1 2" key="1">
    <citation type="submission" date="2016-09" db="EMBL/GenBank/DDBJ databases">
        <title>Complete genome sequence of Deltia acidovorans CM13 isolated from murine proximal colonic tissue.</title>
        <authorList>
            <person name="Saffarian A."/>
        </authorList>
    </citation>
    <scope>NUCLEOTIDE SEQUENCE [LARGE SCALE GENOMIC DNA]</scope>
    <source>
        <strain evidence="1 2">CM13</strain>
    </source>
</reference>